<dbReference type="RefSeq" id="WP_377184681.1">
    <property type="nucleotide sequence ID" value="NZ_JBHUPD010000002.1"/>
</dbReference>
<dbReference type="EMBL" id="JBHUPD010000002">
    <property type="protein sequence ID" value="MFD2872715.1"/>
    <property type="molecule type" value="Genomic_DNA"/>
</dbReference>
<protein>
    <submittedName>
        <fullName evidence="3">DUF4097 family beta strand repeat-containing protein</fullName>
    </submittedName>
</protein>
<gene>
    <name evidence="3" type="ORF">ACFS5N_09565</name>
</gene>
<comment type="caution">
    <text evidence="3">The sequence shown here is derived from an EMBL/GenBank/DDBJ whole genome shotgun (WGS) entry which is preliminary data.</text>
</comment>
<proteinExistence type="predicted"/>
<feature type="region of interest" description="Disordered" evidence="1">
    <location>
        <begin position="64"/>
        <end position="100"/>
    </location>
</feature>
<evidence type="ECO:0000256" key="1">
    <source>
        <dbReference type="SAM" id="MobiDB-lite"/>
    </source>
</evidence>
<sequence>MKVLKFTGLVLLIIWGTARVMAQAPMRVKLSNPAKPYKLNVELVLGTIRISAYSGKEILIDADVQPPEKSQEAAPAGMKRLSKPEATSLTAQENNNEVNVSDRSGKLVNLTIKVPANAASIRLKTTRGDINVDDISSAFEIQSNVGAINVLNVSGSVVANTDRGKLLVTFKAIDPKAAMAFSTFVGDVDITFPAGLRANLKIKTEVGQAFSDFDMADDPSHSKPAPSEKNGKYQLTNDGWIYGKVAGGGPEILLKNTRGNIYIHRAK</sequence>
<dbReference type="InterPro" id="IPR025164">
    <property type="entry name" value="Toastrack_DUF4097"/>
</dbReference>
<evidence type="ECO:0000259" key="2">
    <source>
        <dbReference type="Pfam" id="PF13349"/>
    </source>
</evidence>
<evidence type="ECO:0000313" key="4">
    <source>
        <dbReference type="Proteomes" id="UP001597557"/>
    </source>
</evidence>
<organism evidence="3 4">
    <name type="scientific">Mucilaginibacter ximonensis</name>
    <dbReference type="NCBI Taxonomy" id="538021"/>
    <lineage>
        <taxon>Bacteria</taxon>
        <taxon>Pseudomonadati</taxon>
        <taxon>Bacteroidota</taxon>
        <taxon>Sphingobacteriia</taxon>
        <taxon>Sphingobacteriales</taxon>
        <taxon>Sphingobacteriaceae</taxon>
        <taxon>Mucilaginibacter</taxon>
    </lineage>
</organism>
<feature type="domain" description="DUF4097" evidence="2">
    <location>
        <begin position="96"/>
        <end position="232"/>
    </location>
</feature>
<evidence type="ECO:0000313" key="3">
    <source>
        <dbReference type="EMBL" id="MFD2872715.1"/>
    </source>
</evidence>
<dbReference type="Pfam" id="PF13349">
    <property type="entry name" value="DUF4097"/>
    <property type="match status" value="1"/>
</dbReference>
<dbReference type="Proteomes" id="UP001597557">
    <property type="component" value="Unassembled WGS sequence"/>
</dbReference>
<feature type="region of interest" description="Disordered" evidence="1">
    <location>
        <begin position="213"/>
        <end position="232"/>
    </location>
</feature>
<reference evidence="4" key="1">
    <citation type="journal article" date="2019" name="Int. J. Syst. Evol. Microbiol.">
        <title>The Global Catalogue of Microorganisms (GCM) 10K type strain sequencing project: providing services to taxonomists for standard genome sequencing and annotation.</title>
        <authorList>
            <consortium name="The Broad Institute Genomics Platform"/>
            <consortium name="The Broad Institute Genome Sequencing Center for Infectious Disease"/>
            <person name="Wu L."/>
            <person name="Ma J."/>
        </authorList>
    </citation>
    <scope>NUCLEOTIDE SEQUENCE [LARGE SCALE GENOMIC DNA]</scope>
    <source>
        <strain evidence="4">KCTC 22437</strain>
    </source>
</reference>
<accession>A0ABW5YBQ7</accession>
<feature type="compositionally biased region" description="Polar residues" evidence="1">
    <location>
        <begin position="85"/>
        <end position="100"/>
    </location>
</feature>
<keyword evidence="4" id="KW-1185">Reference proteome</keyword>
<name>A0ABW5YBQ7_9SPHI</name>